<dbReference type="VEuPathDB" id="FungiDB:F503_02176"/>
<dbReference type="Proteomes" id="UP000016923">
    <property type="component" value="Unassembled WGS sequence"/>
</dbReference>
<reference evidence="2 3" key="1">
    <citation type="journal article" date="2013" name="BMC Genomics">
        <title>The genome and transcriptome of the pine saprophyte Ophiostoma piceae, and a comparison with the bark beetle-associated pine pathogen Grosmannia clavigera.</title>
        <authorList>
            <person name="Haridas S."/>
            <person name="Wang Y."/>
            <person name="Lim L."/>
            <person name="Massoumi Alamouti S."/>
            <person name="Jackman S."/>
            <person name="Docking R."/>
            <person name="Robertson G."/>
            <person name="Birol I."/>
            <person name="Bohlmann J."/>
            <person name="Breuil C."/>
        </authorList>
    </citation>
    <scope>NUCLEOTIDE SEQUENCE [LARGE SCALE GENOMIC DNA]</scope>
    <source>
        <strain evidence="2 3">UAMH 11346</strain>
    </source>
</reference>
<dbReference type="InterPro" id="IPR010730">
    <property type="entry name" value="HET"/>
</dbReference>
<keyword evidence="3" id="KW-1185">Reference proteome</keyword>
<feature type="domain" description="Heterokaryon incompatibility" evidence="1">
    <location>
        <begin position="19"/>
        <end position="66"/>
    </location>
</feature>
<dbReference type="OrthoDB" id="3553147at2759"/>
<evidence type="ECO:0000313" key="2">
    <source>
        <dbReference type="EMBL" id="EPE05437.1"/>
    </source>
</evidence>
<name>S3BY09_OPHP1</name>
<sequence length="101" mass="11463">MSSLKICVWDERSSRVFSRHAGHQFWIVAICINQNDMDERNRQDHILANVYCLATTAVNWLGERYAGFKEASTAEPQGPLLLVYETQPEDKDGWGPAGFGF</sequence>
<protein>
    <submittedName>
        <fullName evidence="2">Ankyrin and het domain-containing protein</fullName>
    </submittedName>
</protein>
<accession>S3BY09</accession>
<dbReference type="Pfam" id="PF06985">
    <property type="entry name" value="HET"/>
    <property type="match status" value="1"/>
</dbReference>
<dbReference type="EMBL" id="KE148156">
    <property type="protein sequence ID" value="EPE05437.1"/>
    <property type="molecule type" value="Genomic_DNA"/>
</dbReference>
<evidence type="ECO:0000259" key="1">
    <source>
        <dbReference type="Pfam" id="PF06985"/>
    </source>
</evidence>
<organism evidence="2 3">
    <name type="scientific">Ophiostoma piceae (strain UAMH 11346)</name>
    <name type="common">Sap stain fungus</name>
    <dbReference type="NCBI Taxonomy" id="1262450"/>
    <lineage>
        <taxon>Eukaryota</taxon>
        <taxon>Fungi</taxon>
        <taxon>Dikarya</taxon>
        <taxon>Ascomycota</taxon>
        <taxon>Pezizomycotina</taxon>
        <taxon>Sordariomycetes</taxon>
        <taxon>Sordariomycetidae</taxon>
        <taxon>Ophiostomatales</taxon>
        <taxon>Ophiostomataceae</taxon>
        <taxon>Ophiostoma</taxon>
    </lineage>
</organism>
<gene>
    <name evidence="2" type="ORF">F503_02176</name>
</gene>
<dbReference type="HOGENOM" id="CLU_2292488_0_0_1"/>
<proteinExistence type="predicted"/>
<evidence type="ECO:0000313" key="3">
    <source>
        <dbReference type="Proteomes" id="UP000016923"/>
    </source>
</evidence>
<dbReference type="AlphaFoldDB" id="S3BY09"/>